<organism evidence="1 2">
    <name type="scientific">Croceibacter atlanticus (strain ATCC BAA-628 / JCM 21780 / CIP 108009 / IAM 15332 / KCTC 12090 / HTCC2559)</name>
    <dbReference type="NCBI Taxonomy" id="216432"/>
    <lineage>
        <taxon>Bacteria</taxon>
        <taxon>Pseudomonadati</taxon>
        <taxon>Bacteroidota</taxon>
        <taxon>Flavobacteriia</taxon>
        <taxon>Flavobacteriales</taxon>
        <taxon>Flavobacteriaceae</taxon>
        <taxon>Croceibacter</taxon>
    </lineage>
</organism>
<evidence type="ECO:0000313" key="1">
    <source>
        <dbReference type="EMBL" id="EAP86636.1"/>
    </source>
</evidence>
<dbReference type="InterPro" id="IPR058512">
    <property type="entry name" value="DUF8199"/>
</dbReference>
<reference evidence="1 2" key="1">
    <citation type="journal article" date="2010" name="J. Bacteriol.">
        <title>The complete genome sequence of Croceibacter atlanticus HTCC2559T.</title>
        <authorList>
            <person name="Oh H.M."/>
            <person name="Kang I."/>
            <person name="Ferriera S."/>
            <person name="Giovannoni S.J."/>
            <person name="Cho J.C."/>
        </authorList>
    </citation>
    <scope>NUCLEOTIDE SEQUENCE [LARGE SCALE GENOMIC DNA]</scope>
    <source>
        <strain evidence="2">ATCC BAA-628 / HTCC2559 / KCTC 12090</strain>
    </source>
</reference>
<dbReference type="EMBL" id="CP002046">
    <property type="protein sequence ID" value="EAP86636.1"/>
    <property type="molecule type" value="Genomic_DNA"/>
</dbReference>
<dbReference type="STRING" id="216432.CA2559_11388"/>
<accession>A3UA00</accession>
<gene>
    <name evidence="1" type="ordered locus">CA2559_11388</name>
</gene>
<dbReference type="eggNOG" id="ENOG5032TXJ">
    <property type="taxonomic scope" value="Bacteria"/>
</dbReference>
<evidence type="ECO:0000313" key="2">
    <source>
        <dbReference type="Proteomes" id="UP000002297"/>
    </source>
</evidence>
<dbReference type="AlphaFoldDB" id="A3UA00"/>
<sequence length="125" mass="14072">MTLLVLFSTVSFTVDKHYCGDMLMDMAVLHKAEACAMEKAFSKTCSVNIEKSSCCSDKQIVIDGQDDLKITWDTITLEDQQFLVAYTLSYVALYTDDTSQTLPTDDYAPPLIVRDILVLHDTYLI</sequence>
<dbReference type="Proteomes" id="UP000002297">
    <property type="component" value="Chromosome"/>
</dbReference>
<proteinExistence type="predicted"/>
<keyword evidence="2" id="KW-1185">Reference proteome</keyword>
<dbReference type="NCBIfam" id="NF047658">
    <property type="entry name" value="HYC_CC_PP"/>
    <property type="match status" value="1"/>
</dbReference>
<protein>
    <submittedName>
        <fullName evidence="1">Uncharacterized protein</fullName>
    </submittedName>
</protein>
<dbReference type="InterPro" id="IPR058060">
    <property type="entry name" value="HYC_CC_PP"/>
</dbReference>
<name>A3UA00_CROAH</name>
<dbReference type="Pfam" id="PF26622">
    <property type="entry name" value="DUF8199"/>
    <property type="match status" value="1"/>
</dbReference>
<dbReference type="KEGG" id="cat:CA2559_11388"/>
<dbReference type="HOGENOM" id="CLU_151284_0_1_10"/>